<dbReference type="PANTHER" id="PTHR22910">
    <property type="entry name" value="PROTEIN MGARP"/>
    <property type="match status" value="1"/>
</dbReference>
<evidence type="ECO:0000256" key="1">
    <source>
        <dbReference type="SAM" id="MobiDB-lite"/>
    </source>
</evidence>
<dbReference type="OrthoDB" id="62853at2759"/>
<organism evidence="4">
    <name type="scientific">Dissoconium aciculare CBS 342.82</name>
    <dbReference type="NCBI Taxonomy" id="1314786"/>
    <lineage>
        <taxon>Eukaryota</taxon>
        <taxon>Fungi</taxon>
        <taxon>Dikarya</taxon>
        <taxon>Ascomycota</taxon>
        <taxon>Pezizomycotina</taxon>
        <taxon>Dothideomycetes</taxon>
        <taxon>Dothideomycetidae</taxon>
        <taxon>Mycosphaerellales</taxon>
        <taxon>Dissoconiaceae</taxon>
        <taxon>Dissoconium</taxon>
    </lineage>
</organism>
<dbReference type="GeneID" id="54356852"/>
<evidence type="ECO:0000313" key="3">
    <source>
        <dbReference type="Proteomes" id="UP000504637"/>
    </source>
</evidence>
<dbReference type="PROSITE" id="PS50812">
    <property type="entry name" value="PWWP"/>
    <property type="match status" value="1"/>
</dbReference>
<dbReference type="InterPro" id="IPR026093">
    <property type="entry name" value="MGARP"/>
</dbReference>
<dbReference type="InterPro" id="IPR035503">
    <property type="entry name" value="IOC4-like_PWWP"/>
</dbReference>
<dbReference type="CDD" id="cd05840">
    <property type="entry name" value="PWWP_ScIOC4-like"/>
    <property type="match status" value="1"/>
</dbReference>
<feature type="compositionally biased region" description="Basic and acidic residues" evidence="1">
    <location>
        <begin position="378"/>
        <end position="403"/>
    </location>
</feature>
<feature type="compositionally biased region" description="Basic residues" evidence="1">
    <location>
        <begin position="163"/>
        <end position="172"/>
    </location>
</feature>
<dbReference type="SUPFAM" id="SSF63748">
    <property type="entry name" value="Tudor/PWWP/MBT"/>
    <property type="match status" value="1"/>
</dbReference>
<dbReference type="RefSeq" id="XP_033455139.1">
    <property type="nucleotide sequence ID" value="XM_033599053.1"/>
</dbReference>
<reference evidence="4" key="3">
    <citation type="submission" date="2025-08" db="UniProtKB">
        <authorList>
            <consortium name="RefSeq"/>
        </authorList>
    </citation>
    <scope>IDENTIFICATION</scope>
    <source>
        <strain evidence="4">CBS 342.82</strain>
    </source>
</reference>
<dbReference type="PANTHER" id="PTHR22910:SF6">
    <property type="entry name" value="PROTEIN MGARP"/>
    <property type="match status" value="1"/>
</dbReference>
<feature type="region of interest" description="Disordered" evidence="1">
    <location>
        <begin position="359"/>
        <end position="428"/>
    </location>
</feature>
<sequence length="428" mass="47520">MPTLHLNCEPGQFFWARLKGYPPWPSVICDETMLPESLLATRPVSTARPDGTIRPDYEEGGKNAKERTFPIMFLSTNEFQWMVNTSLTPLDPEECKTTTSKMSKALQNAYEVASENHELQYFKDILMQWQEENEAIAKANAEAEAEAEAAAKSAAAQEATKEKTKKKPARKSKAADEDEDDAAEAKAPKSSKKRKNEAGSEADTPKPKKTPKVTKINAPKTPVGEESTKKPKSKKKVVSAPKAEEEEEPQSEMTEAERLQVRQKTILYLRHRLQKGFLTRDKAPEESEMAEMNKHLSTLEGHQDLEVNIIKETKIHKVLKGIVKLASIPRDDEFSFKKRSSALLEIWNQRIDAAVDGASKPIDTVDGEKGAETNGAVDHAEQKSNGETNGAEKESEEQTKDGAEESAEPNDDDEKPAAEADGDVVMEE</sequence>
<reference evidence="4" key="2">
    <citation type="submission" date="2020-04" db="EMBL/GenBank/DDBJ databases">
        <authorList>
            <consortium name="NCBI Genome Project"/>
        </authorList>
    </citation>
    <scope>NUCLEOTIDE SEQUENCE</scope>
    <source>
        <strain evidence="4">CBS 342.82</strain>
    </source>
</reference>
<dbReference type="Pfam" id="PF00855">
    <property type="entry name" value="PWWP"/>
    <property type="match status" value="1"/>
</dbReference>
<dbReference type="SMART" id="SM00293">
    <property type="entry name" value="PWWP"/>
    <property type="match status" value="1"/>
</dbReference>
<proteinExistence type="predicted"/>
<dbReference type="GO" id="GO:0005739">
    <property type="term" value="C:mitochondrion"/>
    <property type="evidence" value="ECO:0007669"/>
    <property type="project" value="InterPro"/>
</dbReference>
<reference evidence="4" key="1">
    <citation type="submission" date="2020-01" db="EMBL/GenBank/DDBJ databases">
        <authorList>
            <consortium name="DOE Joint Genome Institute"/>
            <person name="Haridas S."/>
            <person name="Albert R."/>
            <person name="Binder M."/>
            <person name="Bloem J."/>
            <person name="Labutti K."/>
            <person name="Salamov A."/>
            <person name="Andreopoulos B."/>
            <person name="Baker S.E."/>
            <person name="Barry K."/>
            <person name="Bills G."/>
            <person name="Bluhm B.H."/>
            <person name="Cannon C."/>
            <person name="Castanera R."/>
            <person name="Culley D.E."/>
            <person name="Daum C."/>
            <person name="Ezra D."/>
            <person name="Gonzalez J.B."/>
            <person name="Henrissat B."/>
            <person name="Kuo A."/>
            <person name="Liang C."/>
            <person name="Lipzen A."/>
            <person name="Lutzoni F."/>
            <person name="Magnuson J."/>
            <person name="Mondo S."/>
            <person name="Nolan M."/>
            <person name="Ohm R."/>
            <person name="Pangilinan J."/>
            <person name="Park H.-J."/>
            <person name="Ramirez L."/>
            <person name="Alfaro M."/>
            <person name="Sun H."/>
            <person name="Tritt A."/>
            <person name="Yoshinaga Y."/>
            <person name="Zwiers L.-H."/>
            <person name="Turgeon B.G."/>
            <person name="Goodwin S.B."/>
            <person name="Spatafora J.W."/>
            <person name="Crous P.W."/>
            <person name="Grigoriev I.V."/>
        </authorList>
    </citation>
    <scope>NUCLEOTIDE SEQUENCE</scope>
    <source>
        <strain evidence="4">CBS 342.82</strain>
    </source>
</reference>
<feature type="domain" description="PWWP" evidence="2">
    <location>
        <begin position="10"/>
        <end position="93"/>
    </location>
</feature>
<feature type="compositionally biased region" description="Acidic residues" evidence="1">
    <location>
        <begin position="404"/>
        <end position="428"/>
    </location>
</feature>
<evidence type="ECO:0000313" key="4">
    <source>
        <dbReference type="RefSeq" id="XP_033455139.1"/>
    </source>
</evidence>
<dbReference type="InterPro" id="IPR000313">
    <property type="entry name" value="PWWP_dom"/>
</dbReference>
<protein>
    <recommendedName>
        <fullName evidence="2">PWWP domain-containing protein</fullName>
    </recommendedName>
</protein>
<feature type="region of interest" description="Disordered" evidence="1">
    <location>
        <begin position="148"/>
        <end position="258"/>
    </location>
</feature>
<dbReference type="AlphaFoldDB" id="A0A6J3LR56"/>
<dbReference type="Gene3D" id="2.30.30.140">
    <property type="match status" value="1"/>
</dbReference>
<dbReference type="Proteomes" id="UP000504637">
    <property type="component" value="Unplaced"/>
</dbReference>
<keyword evidence="3" id="KW-1185">Reference proteome</keyword>
<evidence type="ECO:0000259" key="2">
    <source>
        <dbReference type="PROSITE" id="PS50812"/>
    </source>
</evidence>
<feature type="compositionally biased region" description="Low complexity" evidence="1">
    <location>
        <begin position="148"/>
        <end position="158"/>
    </location>
</feature>
<accession>A0A6J3LR56</accession>
<gene>
    <name evidence="4" type="ORF">K489DRAFT_132413</name>
</gene>
<name>A0A6J3LR56_9PEZI</name>